<organism evidence="1 2">
    <name type="scientific">Senna tora</name>
    <dbReference type="NCBI Taxonomy" id="362788"/>
    <lineage>
        <taxon>Eukaryota</taxon>
        <taxon>Viridiplantae</taxon>
        <taxon>Streptophyta</taxon>
        <taxon>Embryophyta</taxon>
        <taxon>Tracheophyta</taxon>
        <taxon>Spermatophyta</taxon>
        <taxon>Magnoliopsida</taxon>
        <taxon>eudicotyledons</taxon>
        <taxon>Gunneridae</taxon>
        <taxon>Pentapetalae</taxon>
        <taxon>rosids</taxon>
        <taxon>fabids</taxon>
        <taxon>Fabales</taxon>
        <taxon>Fabaceae</taxon>
        <taxon>Caesalpinioideae</taxon>
        <taxon>Cassia clade</taxon>
        <taxon>Senna</taxon>
    </lineage>
</organism>
<sequence length="23" mass="2402">MACLARGLEVEGGFGLRNPIANI</sequence>
<name>A0A834WVK0_9FABA</name>
<evidence type="ECO:0000313" key="2">
    <source>
        <dbReference type="Proteomes" id="UP000634136"/>
    </source>
</evidence>
<proteinExistence type="predicted"/>
<evidence type="ECO:0000313" key="1">
    <source>
        <dbReference type="EMBL" id="KAF7833525.1"/>
    </source>
</evidence>
<keyword evidence="2" id="KW-1185">Reference proteome</keyword>
<reference evidence="1" key="1">
    <citation type="submission" date="2020-09" db="EMBL/GenBank/DDBJ databases">
        <title>Genome-Enabled Discovery of Anthraquinone Biosynthesis in Senna tora.</title>
        <authorList>
            <person name="Kang S.-H."/>
            <person name="Pandey R.P."/>
            <person name="Lee C.-M."/>
            <person name="Sim J.-S."/>
            <person name="Jeong J.-T."/>
            <person name="Choi B.-S."/>
            <person name="Jung M."/>
            <person name="Ginzburg D."/>
            <person name="Zhao K."/>
            <person name="Won S.Y."/>
            <person name="Oh T.-J."/>
            <person name="Yu Y."/>
            <person name="Kim N.-H."/>
            <person name="Lee O.R."/>
            <person name="Lee T.-H."/>
            <person name="Bashyal P."/>
            <person name="Kim T.-S."/>
            <person name="Lee W.-H."/>
            <person name="Kawkins C."/>
            <person name="Kim C.-K."/>
            <person name="Kim J.S."/>
            <person name="Ahn B.O."/>
            <person name="Rhee S.Y."/>
            <person name="Sohng J.K."/>
        </authorList>
    </citation>
    <scope>NUCLEOTIDE SEQUENCE</scope>
    <source>
        <tissue evidence="1">Leaf</tissue>
    </source>
</reference>
<accession>A0A834WVK0</accession>
<dbReference type="AlphaFoldDB" id="A0A834WVK0"/>
<dbReference type="Proteomes" id="UP000634136">
    <property type="component" value="Unassembled WGS sequence"/>
</dbReference>
<gene>
    <name evidence="1" type="ORF">G2W53_015858</name>
</gene>
<comment type="caution">
    <text evidence="1">The sequence shown here is derived from an EMBL/GenBank/DDBJ whole genome shotgun (WGS) entry which is preliminary data.</text>
</comment>
<protein>
    <submittedName>
        <fullName evidence="1">Uncharacterized protein</fullName>
    </submittedName>
</protein>
<dbReference type="EMBL" id="JAAIUW010000005">
    <property type="protein sequence ID" value="KAF7833525.1"/>
    <property type="molecule type" value="Genomic_DNA"/>
</dbReference>